<dbReference type="PANTHER" id="PTHR43619:SF2">
    <property type="entry name" value="S-ADENOSYL-L-METHIONINE-DEPENDENT METHYLTRANSFERASES SUPERFAMILY PROTEIN"/>
    <property type="match status" value="1"/>
</dbReference>
<organism evidence="7 8">
    <name type="scientific">Mycobacterium asiaticum</name>
    <dbReference type="NCBI Taxonomy" id="1790"/>
    <lineage>
        <taxon>Bacteria</taxon>
        <taxon>Bacillati</taxon>
        <taxon>Actinomycetota</taxon>
        <taxon>Actinomycetes</taxon>
        <taxon>Mycobacteriales</taxon>
        <taxon>Mycobacteriaceae</taxon>
        <taxon>Mycobacterium</taxon>
    </lineage>
</organism>
<evidence type="ECO:0000256" key="1">
    <source>
        <dbReference type="ARBA" id="ARBA00003907"/>
    </source>
</evidence>
<dbReference type="GO" id="GO:0008168">
    <property type="term" value="F:methyltransferase activity"/>
    <property type="evidence" value="ECO:0007669"/>
    <property type="project" value="UniProtKB-UniRule"/>
</dbReference>
<comment type="caution">
    <text evidence="7">The sequence shown here is derived from an EMBL/GenBank/DDBJ whole genome shotgun (WGS) entry which is preliminary data.</text>
</comment>
<dbReference type="Proteomes" id="UP000093795">
    <property type="component" value="Unassembled WGS sequence"/>
</dbReference>
<dbReference type="InterPro" id="IPR029063">
    <property type="entry name" value="SAM-dependent_MTases_sf"/>
</dbReference>
<dbReference type="eggNOG" id="COG3315">
    <property type="taxonomic scope" value="Bacteria"/>
</dbReference>
<evidence type="ECO:0000256" key="2">
    <source>
        <dbReference type="ARBA" id="ARBA00008138"/>
    </source>
</evidence>
<dbReference type="GO" id="GO:0032259">
    <property type="term" value="P:methylation"/>
    <property type="evidence" value="ECO:0007669"/>
    <property type="project" value="UniProtKB-KW"/>
</dbReference>
<dbReference type="AlphaFoldDB" id="A0A1A3C1S3"/>
<dbReference type="Gene3D" id="3.40.50.150">
    <property type="entry name" value="Vaccinia Virus protein VP39"/>
    <property type="match status" value="1"/>
</dbReference>
<dbReference type="EC" id="2.1.1.-" evidence="6"/>
<gene>
    <name evidence="7" type="ORF">A9X01_00090</name>
</gene>
<dbReference type="EMBL" id="LZKQ01000223">
    <property type="protein sequence ID" value="OBI79661.1"/>
    <property type="molecule type" value="Genomic_DNA"/>
</dbReference>
<keyword evidence="4 7" id="KW-0808">Transferase</keyword>
<evidence type="ECO:0000313" key="8">
    <source>
        <dbReference type="Proteomes" id="UP000093795"/>
    </source>
</evidence>
<dbReference type="Pfam" id="PF04072">
    <property type="entry name" value="LCM"/>
    <property type="match status" value="1"/>
</dbReference>
<evidence type="ECO:0000256" key="4">
    <source>
        <dbReference type="ARBA" id="ARBA00022679"/>
    </source>
</evidence>
<accession>A0A1A3C1S3</accession>
<comment type="similarity">
    <text evidence="2 6">Belongs to the UPF0677 family.</text>
</comment>
<dbReference type="PANTHER" id="PTHR43619">
    <property type="entry name" value="S-ADENOSYL-L-METHIONINE-DEPENDENT METHYLTRANSFERASE YKTD-RELATED"/>
    <property type="match status" value="1"/>
</dbReference>
<dbReference type="NCBIfam" id="TIGR00027">
    <property type="entry name" value="mthyl_TIGR00027"/>
    <property type="match status" value="1"/>
</dbReference>
<dbReference type="InterPro" id="IPR011610">
    <property type="entry name" value="SAM_mthyl_Trfase_ML2640-like"/>
</dbReference>
<dbReference type="STRING" id="1790.A5645_21750"/>
<evidence type="ECO:0000313" key="7">
    <source>
        <dbReference type="EMBL" id="OBI79661.1"/>
    </source>
</evidence>
<dbReference type="SUPFAM" id="SSF53335">
    <property type="entry name" value="S-adenosyl-L-methionine-dependent methyltransferases"/>
    <property type="match status" value="1"/>
</dbReference>
<proteinExistence type="inferred from homology"/>
<dbReference type="InterPro" id="IPR007213">
    <property type="entry name" value="Ppm1/Ppm2/Tcmp"/>
</dbReference>
<keyword evidence="5 6" id="KW-0949">S-adenosyl-L-methionine</keyword>
<reference evidence="7 8" key="1">
    <citation type="submission" date="2016-06" db="EMBL/GenBank/DDBJ databases">
        <authorList>
            <person name="Kjaerup R.B."/>
            <person name="Dalgaard T.S."/>
            <person name="Juul-Madsen H.R."/>
        </authorList>
    </citation>
    <scope>NUCLEOTIDE SEQUENCE [LARGE SCALE GENOMIC DNA]</scope>
    <source>
        <strain evidence="7 8">1081914.2</strain>
    </source>
</reference>
<evidence type="ECO:0000256" key="6">
    <source>
        <dbReference type="RuleBase" id="RU362030"/>
    </source>
</evidence>
<sequence length="312" mass="34460">MVREDGDTWDLATGVGMTATFGAVARAVGTNKGLLDDPFAEPLVRAAGVDFFIRVIEDDRYATDGGDDPTMTGMINVLAVHGRFLDELLTSAARAGIRQVVNLGCGLDTRAFRLWWPPGMRFYEIDRSTVVDFKEQVLHQVGAKLTAHRFALGVDLRGDWLTALRRVGFDPAQRTVWVAENLLVGYLPPDAQDRLLRDITSMSAPGSWFAADHLPWTPEQLEEGRAFIDAWREQGLDIDLTKITYEAEFRSVSEYLAAHGWQATDRTLVDLLTVTGLGGRRPVSSHDMAITPRFVTATLAARADGNGLRDSR</sequence>
<comment type="function">
    <text evidence="1 6">Exhibits S-adenosyl-L-methionine-dependent methyltransferase activity.</text>
</comment>
<name>A0A1A3C1S3_MYCAS</name>
<keyword evidence="3 6" id="KW-0489">Methyltransferase</keyword>
<protein>
    <recommendedName>
        <fullName evidence="6">S-adenosyl-L-methionine-dependent methyltransferase</fullName>
        <ecNumber evidence="6">2.1.1.-</ecNumber>
    </recommendedName>
</protein>
<evidence type="ECO:0000256" key="3">
    <source>
        <dbReference type="ARBA" id="ARBA00022603"/>
    </source>
</evidence>
<evidence type="ECO:0000256" key="5">
    <source>
        <dbReference type="ARBA" id="ARBA00022691"/>
    </source>
</evidence>